<dbReference type="STRING" id="48467.SAMN02745166_03675"/>
<proteinExistence type="predicted"/>
<keyword evidence="2" id="KW-1185">Reference proteome</keyword>
<accession>A0A1T4YLS5</accession>
<organism evidence="1 2">
    <name type="scientific">Prosthecobacter debontii</name>
    <dbReference type="NCBI Taxonomy" id="48467"/>
    <lineage>
        <taxon>Bacteria</taxon>
        <taxon>Pseudomonadati</taxon>
        <taxon>Verrucomicrobiota</taxon>
        <taxon>Verrucomicrobiia</taxon>
        <taxon>Verrucomicrobiales</taxon>
        <taxon>Verrucomicrobiaceae</taxon>
        <taxon>Prosthecobacter</taxon>
    </lineage>
</organism>
<dbReference type="AlphaFoldDB" id="A0A1T4YLS5"/>
<sequence length="43" mass="5076">MEGDTADLMKKASQDCHREAVREPRFTKPEIKWTLKLDSRLFP</sequence>
<dbReference type="EMBL" id="FUYE01000014">
    <property type="protein sequence ID" value="SKB02749.1"/>
    <property type="molecule type" value="Genomic_DNA"/>
</dbReference>
<protein>
    <submittedName>
        <fullName evidence="1">Uncharacterized protein</fullName>
    </submittedName>
</protein>
<evidence type="ECO:0000313" key="2">
    <source>
        <dbReference type="Proteomes" id="UP000190774"/>
    </source>
</evidence>
<dbReference type="Proteomes" id="UP000190774">
    <property type="component" value="Unassembled WGS sequence"/>
</dbReference>
<name>A0A1T4YLS5_9BACT</name>
<evidence type="ECO:0000313" key="1">
    <source>
        <dbReference type="EMBL" id="SKB02749.1"/>
    </source>
</evidence>
<gene>
    <name evidence="1" type="ORF">SAMN02745166_03675</name>
</gene>
<reference evidence="2" key="1">
    <citation type="submission" date="2017-02" db="EMBL/GenBank/DDBJ databases">
        <authorList>
            <person name="Varghese N."/>
            <person name="Submissions S."/>
        </authorList>
    </citation>
    <scope>NUCLEOTIDE SEQUENCE [LARGE SCALE GENOMIC DNA]</scope>
    <source>
        <strain evidence="2">ATCC 700200</strain>
    </source>
</reference>